<dbReference type="EMBL" id="JGYP01000002">
    <property type="protein sequence ID" value="KFI45525.1"/>
    <property type="molecule type" value="Genomic_DNA"/>
</dbReference>
<comment type="caution">
    <text evidence="1">The sequence shown here is derived from an EMBL/GenBank/DDBJ whole genome shotgun (WGS) entry which is preliminary data.</text>
</comment>
<name>A0A086ZG75_9BIFI</name>
<reference evidence="1 2" key="1">
    <citation type="submission" date="2014-03" db="EMBL/GenBank/DDBJ databases">
        <title>Genomics of Bifidobacteria.</title>
        <authorList>
            <person name="Ventura M."/>
            <person name="Milani C."/>
            <person name="Lugli G.A."/>
        </authorList>
    </citation>
    <scope>NUCLEOTIDE SEQUENCE [LARGE SCALE GENOMIC DNA]</scope>
    <source>
        <strain evidence="1 2">DSM 22767</strain>
    </source>
</reference>
<dbReference type="Proteomes" id="UP000029096">
    <property type="component" value="Unassembled WGS sequence"/>
</dbReference>
<keyword evidence="2" id="KW-1185">Reference proteome</keyword>
<protein>
    <submittedName>
        <fullName evidence="1">Uncharacterized protein</fullName>
    </submittedName>
</protein>
<gene>
    <name evidence="1" type="ORF">BBOH_1064</name>
</gene>
<proteinExistence type="predicted"/>
<evidence type="ECO:0000313" key="1">
    <source>
        <dbReference type="EMBL" id="KFI45525.1"/>
    </source>
</evidence>
<accession>A0A086ZG75</accession>
<sequence length="69" mass="6944">MDAAGGRDGGVGLDVEVAFNHADEVIGASSAFTRFAPIAPVASVALGFACGYLAGKGADLLSQKFGWKN</sequence>
<evidence type="ECO:0000313" key="2">
    <source>
        <dbReference type="Proteomes" id="UP000029096"/>
    </source>
</evidence>
<dbReference type="STRING" id="1437606.BBOH_1064"/>
<dbReference type="AlphaFoldDB" id="A0A086ZG75"/>
<organism evidence="1 2">
    <name type="scientific">Bifidobacterium bohemicum DSM 22767</name>
    <dbReference type="NCBI Taxonomy" id="1437606"/>
    <lineage>
        <taxon>Bacteria</taxon>
        <taxon>Bacillati</taxon>
        <taxon>Actinomycetota</taxon>
        <taxon>Actinomycetes</taxon>
        <taxon>Bifidobacteriales</taxon>
        <taxon>Bifidobacteriaceae</taxon>
        <taxon>Bifidobacterium</taxon>
    </lineage>
</organism>